<dbReference type="Proteomes" id="UP001419268">
    <property type="component" value="Unassembled WGS sequence"/>
</dbReference>
<proteinExistence type="predicted"/>
<name>A0AAP0NW18_9MAGN</name>
<accession>A0AAP0NW18</accession>
<dbReference type="AlphaFoldDB" id="A0AAP0NW18"/>
<organism evidence="1 2">
    <name type="scientific">Stephania cephalantha</name>
    <dbReference type="NCBI Taxonomy" id="152367"/>
    <lineage>
        <taxon>Eukaryota</taxon>
        <taxon>Viridiplantae</taxon>
        <taxon>Streptophyta</taxon>
        <taxon>Embryophyta</taxon>
        <taxon>Tracheophyta</taxon>
        <taxon>Spermatophyta</taxon>
        <taxon>Magnoliopsida</taxon>
        <taxon>Ranunculales</taxon>
        <taxon>Menispermaceae</taxon>
        <taxon>Menispermoideae</taxon>
        <taxon>Cissampelideae</taxon>
        <taxon>Stephania</taxon>
    </lineage>
</organism>
<keyword evidence="2" id="KW-1185">Reference proteome</keyword>
<sequence length="129" mass="14791">MSMNRKSKKGGPGTGMLLHNYGSISTMEHKRDLVDITWRMEEQFQTQKTPINENAVYLKVAKLVKGRVYTLGSQGHIRAISSHGSMHRPNENDLVDRGFKIVHEALLQEIRELQEENKELRDSYAPLET</sequence>
<dbReference type="EMBL" id="JBBNAG010000007">
    <property type="protein sequence ID" value="KAK9118466.1"/>
    <property type="molecule type" value="Genomic_DNA"/>
</dbReference>
<evidence type="ECO:0000313" key="1">
    <source>
        <dbReference type="EMBL" id="KAK9118466.1"/>
    </source>
</evidence>
<evidence type="ECO:0000313" key="2">
    <source>
        <dbReference type="Proteomes" id="UP001419268"/>
    </source>
</evidence>
<reference evidence="1 2" key="1">
    <citation type="submission" date="2024-01" db="EMBL/GenBank/DDBJ databases">
        <title>Genome assemblies of Stephania.</title>
        <authorList>
            <person name="Yang L."/>
        </authorList>
    </citation>
    <scope>NUCLEOTIDE SEQUENCE [LARGE SCALE GENOMIC DNA]</scope>
    <source>
        <strain evidence="1">JXDWG</strain>
        <tissue evidence="1">Leaf</tissue>
    </source>
</reference>
<gene>
    <name evidence="1" type="ORF">Scep_016559</name>
</gene>
<comment type="caution">
    <text evidence="1">The sequence shown here is derived from an EMBL/GenBank/DDBJ whole genome shotgun (WGS) entry which is preliminary data.</text>
</comment>
<protein>
    <submittedName>
        <fullName evidence="1">Uncharacterized protein</fullName>
    </submittedName>
</protein>